<name>A0AAE1FM10_PETCI</name>
<dbReference type="GO" id="GO:0016020">
    <property type="term" value="C:membrane"/>
    <property type="evidence" value="ECO:0007669"/>
    <property type="project" value="UniProtKB-SubCell"/>
</dbReference>
<evidence type="ECO:0000256" key="5">
    <source>
        <dbReference type="ARBA" id="ARBA00022989"/>
    </source>
</evidence>
<dbReference type="AlphaFoldDB" id="A0AAE1FM10"/>
<keyword evidence="5 8" id="KW-1133">Transmembrane helix</keyword>
<evidence type="ECO:0000256" key="1">
    <source>
        <dbReference type="ARBA" id="ARBA00004141"/>
    </source>
</evidence>
<organism evidence="10 11">
    <name type="scientific">Petrolisthes cinctipes</name>
    <name type="common">Flat porcelain crab</name>
    <dbReference type="NCBI Taxonomy" id="88211"/>
    <lineage>
        <taxon>Eukaryota</taxon>
        <taxon>Metazoa</taxon>
        <taxon>Ecdysozoa</taxon>
        <taxon>Arthropoda</taxon>
        <taxon>Crustacea</taxon>
        <taxon>Multicrustacea</taxon>
        <taxon>Malacostraca</taxon>
        <taxon>Eumalacostraca</taxon>
        <taxon>Eucarida</taxon>
        <taxon>Decapoda</taxon>
        <taxon>Pleocyemata</taxon>
        <taxon>Anomura</taxon>
        <taxon>Galatheoidea</taxon>
        <taxon>Porcellanidae</taxon>
        <taxon>Petrolisthes</taxon>
    </lineage>
</organism>
<comment type="pathway">
    <text evidence="2">Lipid metabolism; sphingolipid metabolism.</text>
</comment>
<keyword evidence="4 7" id="KW-0812">Transmembrane</keyword>
<evidence type="ECO:0000259" key="9">
    <source>
        <dbReference type="PROSITE" id="PS50922"/>
    </source>
</evidence>
<dbReference type="Proteomes" id="UP001286313">
    <property type="component" value="Unassembled WGS sequence"/>
</dbReference>
<evidence type="ECO:0000256" key="2">
    <source>
        <dbReference type="ARBA" id="ARBA00004760"/>
    </source>
</evidence>
<feature type="transmembrane region" description="Helical" evidence="8">
    <location>
        <begin position="161"/>
        <end position="184"/>
    </location>
</feature>
<keyword evidence="11" id="KW-1185">Reference proteome</keyword>
<dbReference type="InterPro" id="IPR016439">
    <property type="entry name" value="Lag1/Lac1-like"/>
</dbReference>
<accession>A0AAE1FM10</accession>
<feature type="domain" description="TLC" evidence="9">
    <location>
        <begin position="158"/>
        <end position="362"/>
    </location>
</feature>
<evidence type="ECO:0000256" key="8">
    <source>
        <dbReference type="SAM" id="Phobius"/>
    </source>
</evidence>
<dbReference type="GO" id="GO:0046513">
    <property type="term" value="P:ceramide biosynthetic process"/>
    <property type="evidence" value="ECO:0007669"/>
    <property type="project" value="InterPro"/>
</dbReference>
<evidence type="ECO:0000313" key="11">
    <source>
        <dbReference type="Proteomes" id="UP001286313"/>
    </source>
</evidence>
<proteinExistence type="predicted"/>
<dbReference type="PROSITE" id="PS50922">
    <property type="entry name" value="TLC"/>
    <property type="match status" value="1"/>
</dbReference>
<feature type="transmembrane region" description="Helical" evidence="8">
    <location>
        <begin position="209"/>
        <end position="228"/>
    </location>
</feature>
<sequence length="387" mass="45822">MTEVKEFLSEVMESTLPHFLTKNSSVGQWLEQMSVIVWREDFWLPDGVGWHDLKDTEDLHFPKFYDVWIYPILLALVFLMIQNQWFEPRVLMPLARSAGLRSRPPPPEPRPVLENLYRHHKMRPPPAALEKAARIANMEVKQAEQWLWTHHKSNRLTKFDLFVNSGSCFAYHSTFCIVGGVIMYRKPWTWNTALCWQDYPFHNLDSDVWWYYILVLAFYYSMLITETLMPRRMNDGRIKMLLHHLTTVFLMSFSWVCNLVRVGTLVLLVHELADVLLMVAKMCFYAKKMFFANVTFGVFLLVWVITRCGFYPFWVMRSVFLEGTTYMFMPSAYVFMGLLTGLLILNLAWTILIFRTFLTSIFQRKELQELHPDSNVEDTDEEMKKTE</sequence>
<dbReference type="PANTHER" id="PTHR12560">
    <property type="entry name" value="LONGEVITY ASSURANCE FACTOR 1 LAG1"/>
    <property type="match status" value="1"/>
</dbReference>
<evidence type="ECO:0000256" key="4">
    <source>
        <dbReference type="ARBA" id="ARBA00022692"/>
    </source>
</evidence>
<dbReference type="SMART" id="SM00724">
    <property type="entry name" value="TLC"/>
    <property type="match status" value="1"/>
</dbReference>
<evidence type="ECO:0000256" key="7">
    <source>
        <dbReference type="PROSITE-ProRule" id="PRU00205"/>
    </source>
</evidence>
<protein>
    <recommendedName>
        <fullName evidence="9">TLC domain-containing protein</fullName>
    </recommendedName>
</protein>
<comment type="subcellular location">
    <subcellularLocation>
        <location evidence="1">Membrane</location>
        <topology evidence="1">Multi-pass membrane protein</topology>
    </subcellularLocation>
</comment>
<keyword evidence="6 7" id="KW-0472">Membrane</keyword>
<feature type="transmembrane region" description="Helical" evidence="8">
    <location>
        <begin position="67"/>
        <end position="86"/>
    </location>
</feature>
<dbReference type="PANTHER" id="PTHR12560:SF0">
    <property type="entry name" value="LD18904P"/>
    <property type="match status" value="1"/>
</dbReference>
<evidence type="ECO:0000256" key="6">
    <source>
        <dbReference type="ARBA" id="ARBA00023136"/>
    </source>
</evidence>
<comment type="caution">
    <text evidence="10">The sequence shown here is derived from an EMBL/GenBank/DDBJ whole genome shotgun (WGS) entry which is preliminary data.</text>
</comment>
<evidence type="ECO:0000313" key="10">
    <source>
        <dbReference type="EMBL" id="KAK3875945.1"/>
    </source>
</evidence>
<dbReference type="GO" id="GO:0050291">
    <property type="term" value="F:sphingosine N-acyltransferase activity"/>
    <property type="evidence" value="ECO:0007669"/>
    <property type="project" value="InterPro"/>
</dbReference>
<gene>
    <name evidence="10" type="ORF">Pcinc_019221</name>
</gene>
<dbReference type="PIRSF" id="PIRSF005225">
    <property type="entry name" value="LAG1_LAC1"/>
    <property type="match status" value="1"/>
</dbReference>
<dbReference type="EMBL" id="JAWQEG010001892">
    <property type="protein sequence ID" value="KAK3875945.1"/>
    <property type="molecule type" value="Genomic_DNA"/>
</dbReference>
<dbReference type="Pfam" id="PF03798">
    <property type="entry name" value="TRAM_LAG1_CLN8"/>
    <property type="match status" value="1"/>
</dbReference>
<dbReference type="InterPro" id="IPR006634">
    <property type="entry name" value="TLC-dom"/>
</dbReference>
<evidence type="ECO:0000256" key="3">
    <source>
        <dbReference type="ARBA" id="ARBA00004991"/>
    </source>
</evidence>
<feature type="transmembrane region" description="Helical" evidence="8">
    <location>
        <begin position="334"/>
        <end position="358"/>
    </location>
</feature>
<reference evidence="10" key="1">
    <citation type="submission" date="2023-10" db="EMBL/GenBank/DDBJ databases">
        <title>Genome assemblies of two species of porcelain crab, Petrolisthes cinctipes and Petrolisthes manimaculis (Anomura: Porcellanidae).</title>
        <authorList>
            <person name="Angst P."/>
        </authorList>
    </citation>
    <scope>NUCLEOTIDE SEQUENCE</scope>
    <source>
        <strain evidence="10">PB745_01</strain>
        <tissue evidence="10">Gill</tissue>
    </source>
</reference>
<feature type="transmembrane region" description="Helical" evidence="8">
    <location>
        <begin position="291"/>
        <end position="314"/>
    </location>
</feature>
<comment type="pathway">
    <text evidence="3">Sphingolipid metabolism.</text>
</comment>